<keyword evidence="5" id="KW-0274">FAD</keyword>
<feature type="chain" id="PRO_5032657423" description="FAD-binding PCMH-type domain-containing protein" evidence="7">
    <location>
        <begin position="25"/>
        <end position="599"/>
    </location>
</feature>
<reference evidence="9 10" key="1">
    <citation type="submission" date="2020-10" db="EMBL/GenBank/DDBJ databases">
        <title>The Coptis chinensis genome and diversification of protoberbering-type alkaloids.</title>
        <authorList>
            <person name="Wang B."/>
            <person name="Shu S."/>
            <person name="Song C."/>
            <person name="Liu Y."/>
        </authorList>
    </citation>
    <scope>NUCLEOTIDE SEQUENCE [LARGE SCALE GENOMIC DNA]</scope>
    <source>
        <strain evidence="9">HL-2020</strain>
        <tissue evidence="9">Leaf</tissue>
    </source>
</reference>
<dbReference type="GO" id="GO:0016491">
    <property type="term" value="F:oxidoreductase activity"/>
    <property type="evidence" value="ECO:0007669"/>
    <property type="project" value="InterPro"/>
</dbReference>
<comment type="caution">
    <text evidence="9">The sequence shown here is derived from an EMBL/GenBank/DDBJ whole genome shotgun (WGS) entry which is preliminary data.</text>
</comment>
<evidence type="ECO:0000259" key="8">
    <source>
        <dbReference type="PROSITE" id="PS51387"/>
    </source>
</evidence>
<dbReference type="Gene3D" id="3.40.462.20">
    <property type="match status" value="1"/>
</dbReference>
<dbReference type="Proteomes" id="UP000631114">
    <property type="component" value="Unassembled WGS sequence"/>
</dbReference>
<evidence type="ECO:0000256" key="5">
    <source>
        <dbReference type="ARBA" id="ARBA00022827"/>
    </source>
</evidence>
<evidence type="ECO:0000256" key="1">
    <source>
        <dbReference type="ARBA" id="ARBA00001974"/>
    </source>
</evidence>
<dbReference type="AlphaFoldDB" id="A0A835IFG7"/>
<feature type="domain" description="FAD-binding PCMH-type" evidence="8">
    <location>
        <begin position="67"/>
        <end position="241"/>
    </location>
</feature>
<evidence type="ECO:0000256" key="6">
    <source>
        <dbReference type="ARBA" id="ARBA00023180"/>
    </source>
</evidence>
<dbReference type="PROSITE" id="PS51387">
    <property type="entry name" value="FAD_PCMH"/>
    <property type="match status" value="1"/>
</dbReference>
<dbReference type="InterPro" id="IPR036318">
    <property type="entry name" value="FAD-bd_PCMH-like_sf"/>
</dbReference>
<evidence type="ECO:0000256" key="3">
    <source>
        <dbReference type="ARBA" id="ARBA00022630"/>
    </source>
</evidence>
<evidence type="ECO:0000256" key="4">
    <source>
        <dbReference type="ARBA" id="ARBA00022729"/>
    </source>
</evidence>
<dbReference type="Gene3D" id="3.30.43.10">
    <property type="entry name" value="Uridine Diphospho-n-acetylenolpyruvylglucosamine Reductase, domain 2"/>
    <property type="match status" value="1"/>
</dbReference>
<dbReference type="Pfam" id="PF01565">
    <property type="entry name" value="FAD_binding_4"/>
    <property type="match status" value="1"/>
</dbReference>
<dbReference type="InterPro" id="IPR016169">
    <property type="entry name" value="FAD-bd_PCMH_sub2"/>
</dbReference>
<dbReference type="InterPro" id="IPR016167">
    <property type="entry name" value="FAD-bd_PCMH_sub1"/>
</dbReference>
<comment type="similarity">
    <text evidence="2">Belongs to the oxygen-dependent FAD-linked oxidoreductase family.</text>
</comment>
<dbReference type="InterPro" id="IPR016166">
    <property type="entry name" value="FAD-bd_PCMH"/>
</dbReference>
<gene>
    <name evidence="9" type="ORF">IFM89_032681</name>
</gene>
<keyword evidence="3" id="KW-0285">Flavoprotein</keyword>
<keyword evidence="4 7" id="KW-0732">Signal</keyword>
<accession>A0A835IFG7</accession>
<name>A0A835IFG7_9MAGN</name>
<dbReference type="InterPro" id="IPR006094">
    <property type="entry name" value="Oxid_FAD_bind_N"/>
</dbReference>
<dbReference type="InterPro" id="IPR012951">
    <property type="entry name" value="BBE"/>
</dbReference>
<evidence type="ECO:0000313" key="9">
    <source>
        <dbReference type="EMBL" id="KAF9616831.1"/>
    </source>
</evidence>
<evidence type="ECO:0000256" key="7">
    <source>
        <dbReference type="SAM" id="SignalP"/>
    </source>
</evidence>
<keyword evidence="10" id="KW-1185">Reference proteome</keyword>
<dbReference type="Gene3D" id="3.30.465.10">
    <property type="match status" value="1"/>
</dbReference>
<dbReference type="PANTHER" id="PTHR32448">
    <property type="entry name" value="OS08G0158400 PROTEIN"/>
    <property type="match status" value="1"/>
</dbReference>
<dbReference type="SUPFAM" id="SSF56176">
    <property type="entry name" value="FAD-binding/transporter-associated domain-like"/>
    <property type="match status" value="1"/>
</dbReference>
<evidence type="ECO:0000313" key="10">
    <source>
        <dbReference type="Proteomes" id="UP000631114"/>
    </source>
</evidence>
<organism evidence="9 10">
    <name type="scientific">Coptis chinensis</name>
    <dbReference type="NCBI Taxonomy" id="261450"/>
    <lineage>
        <taxon>Eukaryota</taxon>
        <taxon>Viridiplantae</taxon>
        <taxon>Streptophyta</taxon>
        <taxon>Embryophyta</taxon>
        <taxon>Tracheophyta</taxon>
        <taxon>Spermatophyta</taxon>
        <taxon>Magnoliopsida</taxon>
        <taxon>Ranunculales</taxon>
        <taxon>Ranunculaceae</taxon>
        <taxon>Coptidoideae</taxon>
        <taxon>Coptis</taxon>
    </lineage>
</organism>
<dbReference type="GO" id="GO:0071949">
    <property type="term" value="F:FAD binding"/>
    <property type="evidence" value="ECO:0007669"/>
    <property type="project" value="InterPro"/>
</dbReference>
<comment type="cofactor">
    <cofactor evidence="1">
        <name>FAD</name>
        <dbReference type="ChEBI" id="CHEBI:57692"/>
    </cofactor>
</comment>
<dbReference type="OrthoDB" id="407275at2759"/>
<proteinExistence type="inferred from homology"/>
<protein>
    <recommendedName>
        <fullName evidence="8">FAD-binding PCMH-type domain-containing protein</fullName>
    </recommendedName>
</protein>
<dbReference type="EMBL" id="JADFTS010000003">
    <property type="protein sequence ID" value="KAF9616831.1"/>
    <property type="molecule type" value="Genomic_DNA"/>
</dbReference>
<sequence length="599" mass="67002">MRATHTIISTLMLLFLCNLRCSQSEDDLPSCLILHGVSNYTTPFISNSDYDRLLYVSMQNQIFTRSTFPRPSVIILPESKDQLVNTISCCRRWSWTIRLRSGGHSYEGLSHTADSPFVIIDMMNLNGVSIDLDTQTAWAESGATLGEIYHAIGVSSNVFGFSAGYCPTVGSGGHISGGGFGMMSRKYGLAADNVVDAILISANGALYDRKSMGEDVFWAIRGGGGGVWGVVYAWKLQLLPVPKHVTVFKLTKHTSEIDEASKLLYKWQLVAPNLDDDFSLAVLNGAEKDGFWLMFLGLYLGPKEFAVSSMHQRFPELNLLSEECKEVSWVEAFAQLAGLKEVDELNNRFLKYDDRAFKTKVDFAKVPIPLEGINGALQILKKEQRGFMVMNGQGGMMGRISRDSIPFPHRSGMLSMIEYIVAWDMDEDLNSHEYINWLHQFYDYMGQFVGNNPRVGYVNHVDFDFGTIDWTNSSISASKAIEIARTWGEKYFLSNYDRLVEAKTLIDPNNVFSHPQSIPPLHRVAHQEEGTGAKKDKTQPIVVRIYTKWKELEMVAGVVAVVVPVEDTAEAIAVDTVKMVANKHLNSKWFVNTTSPAYK</sequence>
<dbReference type="Pfam" id="PF08031">
    <property type="entry name" value="BBE"/>
    <property type="match status" value="1"/>
</dbReference>
<feature type="signal peptide" evidence="7">
    <location>
        <begin position="1"/>
        <end position="24"/>
    </location>
</feature>
<keyword evidence="6" id="KW-0325">Glycoprotein</keyword>
<evidence type="ECO:0000256" key="2">
    <source>
        <dbReference type="ARBA" id="ARBA00005466"/>
    </source>
</evidence>